<organism evidence="5 6">
    <name type="scientific">Dinothrombium tinctorium</name>
    <dbReference type="NCBI Taxonomy" id="1965070"/>
    <lineage>
        <taxon>Eukaryota</taxon>
        <taxon>Metazoa</taxon>
        <taxon>Ecdysozoa</taxon>
        <taxon>Arthropoda</taxon>
        <taxon>Chelicerata</taxon>
        <taxon>Arachnida</taxon>
        <taxon>Acari</taxon>
        <taxon>Acariformes</taxon>
        <taxon>Trombidiformes</taxon>
        <taxon>Prostigmata</taxon>
        <taxon>Anystina</taxon>
        <taxon>Parasitengona</taxon>
        <taxon>Trombidioidea</taxon>
        <taxon>Trombidiidae</taxon>
        <taxon>Dinothrombium</taxon>
    </lineage>
</organism>
<dbReference type="Pfam" id="PF07690">
    <property type="entry name" value="MFS_1"/>
    <property type="match status" value="1"/>
</dbReference>
<evidence type="ECO:0000256" key="2">
    <source>
        <dbReference type="ARBA" id="ARBA00022989"/>
    </source>
</evidence>
<dbReference type="STRING" id="1965070.A0A3S4QZU3"/>
<dbReference type="OrthoDB" id="6365769at2759"/>
<dbReference type="InterPro" id="IPR036259">
    <property type="entry name" value="MFS_trans_sf"/>
</dbReference>
<protein>
    <submittedName>
        <fullName evidence="5">Sodium-dependent glucose transporter 1-like protein</fullName>
    </submittedName>
</protein>
<dbReference type="Proteomes" id="UP000285301">
    <property type="component" value="Unassembled WGS sequence"/>
</dbReference>
<proteinExistence type="predicted"/>
<dbReference type="InterPro" id="IPR011701">
    <property type="entry name" value="MFS"/>
</dbReference>
<keyword evidence="5" id="KW-0762">Sugar transport</keyword>
<feature type="transmembrane region" description="Helical" evidence="4">
    <location>
        <begin position="82"/>
        <end position="100"/>
    </location>
</feature>
<dbReference type="AlphaFoldDB" id="A0A3S4QZU3"/>
<keyword evidence="6" id="KW-1185">Reference proteome</keyword>
<comment type="caution">
    <text evidence="5">The sequence shown here is derived from an EMBL/GenBank/DDBJ whole genome shotgun (WGS) entry which is preliminary data.</text>
</comment>
<keyword evidence="3 4" id="KW-0472">Membrane</keyword>
<feature type="transmembrane region" description="Helical" evidence="4">
    <location>
        <begin position="55"/>
        <end position="75"/>
    </location>
</feature>
<dbReference type="PANTHER" id="PTHR23121:SF9">
    <property type="entry name" value="SODIUM-DEPENDENT GLUCOSE TRANSPORTER 1"/>
    <property type="match status" value="1"/>
</dbReference>
<feature type="transmembrane region" description="Helical" evidence="4">
    <location>
        <begin position="15"/>
        <end position="35"/>
    </location>
</feature>
<gene>
    <name evidence="5" type="ORF">B4U79_19008</name>
</gene>
<keyword evidence="5" id="KW-0813">Transport</keyword>
<keyword evidence="1 4" id="KW-0812">Transmembrane</keyword>
<feature type="transmembrane region" description="Helical" evidence="4">
    <location>
        <begin position="106"/>
        <end position="125"/>
    </location>
</feature>
<sequence>MKVFLKEISKRKINFIKTIFVFLIFSSIGLLESIYGPTVLDLQLSIGASLQRLSGMVSIKSSCYIIGSFLASFISERTDQQPIIFGVTLLEALLIASVPFSRNIASLALTMALIGLTTGCLDLCMNNFLIGFWGKHGSLLILVADLMYSMGGCFAPLIAEPFLSHSLQLNFSETLNKQTEETENLLIAWPYTIISIYTFLAAFIFGLIYCFHNKTKTKPFKEETLVECRQLPKKKATFKSQVVQTQKWAQPVCAHGAKDIGNYNLSAPSECAELHS</sequence>
<keyword evidence="2 4" id="KW-1133">Transmembrane helix</keyword>
<dbReference type="GO" id="GO:0022857">
    <property type="term" value="F:transmembrane transporter activity"/>
    <property type="evidence" value="ECO:0007669"/>
    <property type="project" value="InterPro"/>
</dbReference>
<dbReference type="SUPFAM" id="SSF103473">
    <property type="entry name" value="MFS general substrate transporter"/>
    <property type="match status" value="1"/>
</dbReference>
<name>A0A3S4QZU3_9ACAR</name>
<dbReference type="Gene3D" id="1.20.1250.20">
    <property type="entry name" value="MFS general substrate transporter like domains"/>
    <property type="match status" value="1"/>
</dbReference>
<accession>A0A3S4QZU3</accession>
<evidence type="ECO:0000256" key="3">
    <source>
        <dbReference type="ARBA" id="ARBA00023136"/>
    </source>
</evidence>
<feature type="transmembrane region" description="Helical" evidence="4">
    <location>
        <begin position="137"/>
        <end position="159"/>
    </location>
</feature>
<evidence type="ECO:0000313" key="5">
    <source>
        <dbReference type="EMBL" id="RWS09822.1"/>
    </source>
</evidence>
<evidence type="ECO:0000313" key="6">
    <source>
        <dbReference type="Proteomes" id="UP000285301"/>
    </source>
</evidence>
<reference evidence="5 6" key="1">
    <citation type="journal article" date="2018" name="Gigascience">
        <title>Genomes of trombidid mites reveal novel predicted allergens and laterally-transferred genes associated with secondary metabolism.</title>
        <authorList>
            <person name="Dong X."/>
            <person name="Chaisiri K."/>
            <person name="Xia D."/>
            <person name="Armstrong S.D."/>
            <person name="Fang Y."/>
            <person name="Donnelly M.J."/>
            <person name="Kadowaki T."/>
            <person name="McGarry J.W."/>
            <person name="Darby A.C."/>
            <person name="Makepeace B.L."/>
        </authorList>
    </citation>
    <scope>NUCLEOTIDE SEQUENCE [LARGE SCALE GENOMIC DNA]</scope>
    <source>
        <strain evidence="5">UoL-WK</strain>
    </source>
</reference>
<evidence type="ECO:0000256" key="4">
    <source>
        <dbReference type="SAM" id="Phobius"/>
    </source>
</evidence>
<dbReference type="PANTHER" id="PTHR23121">
    <property type="entry name" value="SODIUM-DEPENDENT GLUCOSE TRANSPORTER 1"/>
    <property type="match status" value="1"/>
</dbReference>
<evidence type="ECO:0000256" key="1">
    <source>
        <dbReference type="ARBA" id="ARBA00022692"/>
    </source>
</evidence>
<feature type="transmembrane region" description="Helical" evidence="4">
    <location>
        <begin position="188"/>
        <end position="211"/>
    </location>
</feature>
<dbReference type="EMBL" id="NCKU01002332">
    <property type="protein sequence ID" value="RWS09822.1"/>
    <property type="molecule type" value="Genomic_DNA"/>
</dbReference>